<feature type="domain" description="Fibronectin type-III" evidence="12">
    <location>
        <begin position="616"/>
        <end position="713"/>
    </location>
</feature>
<dbReference type="PANTHER" id="PTHR12231:SF236">
    <property type="entry name" value="ROUNDABOUT HOMOLOG 3"/>
    <property type="match status" value="1"/>
</dbReference>
<dbReference type="InterPro" id="IPR013106">
    <property type="entry name" value="Ig_V-set"/>
</dbReference>
<keyword evidence="3" id="KW-0732">Signal</keyword>
<evidence type="ECO:0000256" key="5">
    <source>
        <dbReference type="ARBA" id="ARBA00022989"/>
    </source>
</evidence>
<feature type="region of interest" description="Disordered" evidence="9">
    <location>
        <begin position="908"/>
        <end position="956"/>
    </location>
</feature>
<dbReference type="FunFam" id="2.60.40.10:FF:000008">
    <property type="entry name" value="roundabout homolog 2 isoform X2"/>
    <property type="match status" value="2"/>
</dbReference>
<dbReference type="Pfam" id="PF13927">
    <property type="entry name" value="Ig_3"/>
    <property type="match status" value="2"/>
</dbReference>
<dbReference type="PANTHER" id="PTHR12231">
    <property type="entry name" value="CTX-RELATED TYPE I TRANSMEMBRANE PROTEIN"/>
    <property type="match status" value="1"/>
</dbReference>
<proteinExistence type="predicted"/>
<dbReference type="FunFam" id="2.60.40.10:FF:000043">
    <property type="entry name" value="roundabout homolog 2 isoform X2"/>
    <property type="match status" value="1"/>
</dbReference>
<dbReference type="SMART" id="SM00060">
    <property type="entry name" value="FN3"/>
    <property type="match status" value="3"/>
</dbReference>
<feature type="region of interest" description="Disordered" evidence="9">
    <location>
        <begin position="480"/>
        <end position="502"/>
    </location>
</feature>
<dbReference type="PROSITE" id="PS50853">
    <property type="entry name" value="FN3"/>
    <property type="match status" value="3"/>
</dbReference>
<dbReference type="InterPro" id="IPR003599">
    <property type="entry name" value="Ig_sub"/>
</dbReference>
<dbReference type="InterPro" id="IPR003598">
    <property type="entry name" value="Ig_sub2"/>
</dbReference>
<dbReference type="SMART" id="SM00406">
    <property type="entry name" value="IGv"/>
    <property type="match status" value="3"/>
</dbReference>
<evidence type="ECO:0000256" key="6">
    <source>
        <dbReference type="ARBA" id="ARBA00023136"/>
    </source>
</evidence>
<feature type="compositionally biased region" description="Low complexity" evidence="9">
    <location>
        <begin position="1292"/>
        <end position="1310"/>
    </location>
</feature>
<comment type="subcellular location">
    <subcellularLocation>
        <location evidence="1">Membrane</location>
        <topology evidence="1">Single-pass membrane protein</topology>
    </subcellularLocation>
</comment>
<keyword evidence="14" id="KW-1185">Reference proteome</keyword>
<keyword evidence="7" id="KW-1015">Disulfide bond</keyword>
<dbReference type="InterPro" id="IPR036116">
    <property type="entry name" value="FN3_sf"/>
</dbReference>
<evidence type="ECO:0000256" key="10">
    <source>
        <dbReference type="SAM" id="Phobius"/>
    </source>
</evidence>
<accession>A0A8C5IT40</accession>
<dbReference type="FunFam" id="2.60.40.10:FF:000055">
    <property type="entry name" value="roundabout homolog 1 isoform X2"/>
    <property type="match status" value="1"/>
</dbReference>
<dbReference type="FunFam" id="2.60.40.10:FF:000053">
    <property type="entry name" value="Roundabout guidance receptor 1"/>
    <property type="match status" value="1"/>
</dbReference>
<sequence length="1353" mass="147322">KRQFALLRDDFRQNPTDVVVAAGEPAILECQPPRGHPEPTIYWKKDKVRIDDREERISIRGGKLMISNTRKSDAGMYTCVGTNMVGERDSDPAELTVFERPTFLRRPINQVVLEEEAVDFRCQVQGDPTPTVRWKKDDADLPRGRYDIKDDYTLRIKKAASGDEGTYTCIAENRVGKVEASATLTVRAPPQFVVRPRDQIVAQGRTVTFPCETKGNPQPAVFWQKEGSQNLLFPNQPLQPNSRYSVSPTGDLTITNIQRSDAGYYICQALTVAGSILAKAQLEVTDVLTDRPPPIILQGPVNQTLAVDGTALLKCKATGDPLPVISWLKEGFTFLGRDPRTSIQDQGTLQIKALRLSDTGTYTCVATSSSGETSWSAVLEVTESGGATVSKNYDTNDLPGPPSKPQVTDVTKNSVTLSWQPGTPGSLPASAYIIEAFSQSVSNSWQTVANHVKSTLYTVRGLRPNTIYLFMVRAINPQGLSDPSPMSDPVRTQDISPPAQGVDHRQVQKELGDVIVRLHNPVVLTPTTVQVTWTVDRQSQFIQGYRVLYRQTSGLPAPATWQNLEVKVPTERSAVLVSLKKGVTYEIKVRPYFNEFQGMDSESKSARTTEEAPSAPPQSVTVLTVGSHNSTSISISWDPPPPDHQNGVIQEYKIWCLGNETRFHINKTVDAAIRSVVIGGLYPGIQYRVEVAASTSAGVGVKSDPQPIIIGGRNEVVITENNNSITEQITDVVKQPAFIAGIGGACWVILMGFSIWLYWRRKKRKGLSNYAVTFQRGDGGLMSNGSRPGLLNASDPSYPWLADSWPATSLPVNNSTSGPNDLGNFGRGDVLPPVPGQGDKTATMLSDGAIYSSIDFTTKTSYNSSSQITQATPYATTQILHSNSIHELAVDLPDPQWKSSIQQKNDLMGFGYSLPDQGKGNNGGKGGKKKKNKNTAKPQKNNGSTWASVPLPPPPVQPLPGTELEHYGVDQQEAGYDSDGWCPPLPVQTYLHQGMEDELEEDDDRVPTPPVRGVASSPAISFGQQSTATLTPSPREEMQPMLQAHLDELTRAYQFDIAKQTWHIQSNTQPPQAPVPPLGYVSGNLISDLETDVPDDDDDEDDIEEETVELSRPLRGLEHTPGSSMDNLDSSVTGKAYSSSQRPRPGSPFSTDSNTSAAVSQGQRQRPTKKHKGGRLEQAPLPHRREGITDDLPPPPDPPPGQGLRQPIVPGQRGGSAERKGSSLERQHAAANVDDTKSSLDRPARTSLEWQRQAQEWISSADRQEDFRKAQHKAAFGSEEALVPYSKPNFPSPGGHSSSGTSSSKGSTGPRKGEVLRGGHQRNASDLLDVGYVGANGQGQFTGELCKFTSSSS</sequence>
<dbReference type="FunFam" id="2.60.40.10:FF:000058">
    <property type="entry name" value="roundabout homolog 2 isoform X3"/>
    <property type="match status" value="1"/>
</dbReference>
<dbReference type="InterPro" id="IPR013783">
    <property type="entry name" value="Ig-like_fold"/>
</dbReference>
<dbReference type="InterPro" id="IPR007110">
    <property type="entry name" value="Ig-like_dom"/>
</dbReference>
<feature type="region of interest" description="Disordered" evidence="9">
    <location>
        <begin position="599"/>
        <end position="621"/>
    </location>
</feature>
<dbReference type="SUPFAM" id="SSF49265">
    <property type="entry name" value="Fibronectin type III"/>
    <property type="match status" value="2"/>
</dbReference>
<keyword evidence="5 10" id="KW-1133">Transmembrane helix</keyword>
<dbReference type="Pfam" id="PF00041">
    <property type="entry name" value="fn3"/>
    <property type="match status" value="3"/>
</dbReference>
<evidence type="ECO:0000256" key="9">
    <source>
        <dbReference type="SAM" id="MobiDB-lite"/>
    </source>
</evidence>
<dbReference type="GO" id="GO:0007399">
    <property type="term" value="P:nervous system development"/>
    <property type="evidence" value="ECO:0007669"/>
    <property type="project" value="UniProtKB-ARBA"/>
</dbReference>
<feature type="region of interest" description="Disordered" evidence="9">
    <location>
        <begin position="1001"/>
        <end position="1038"/>
    </location>
</feature>
<organism evidence="13 14">
    <name type="scientific">Junco hyemalis</name>
    <name type="common">Dark-eyed junco</name>
    <dbReference type="NCBI Taxonomy" id="40217"/>
    <lineage>
        <taxon>Eukaryota</taxon>
        <taxon>Metazoa</taxon>
        <taxon>Chordata</taxon>
        <taxon>Craniata</taxon>
        <taxon>Vertebrata</taxon>
        <taxon>Euteleostomi</taxon>
        <taxon>Archelosauria</taxon>
        <taxon>Archosauria</taxon>
        <taxon>Dinosauria</taxon>
        <taxon>Saurischia</taxon>
        <taxon>Theropoda</taxon>
        <taxon>Coelurosauria</taxon>
        <taxon>Aves</taxon>
        <taxon>Neognathae</taxon>
        <taxon>Neoaves</taxon>
        <taxon>Telluraves</taxon>
        <taxon>Australaves</taxon>
        <taxon>Passeriformes</taxon>
        <taxon>Passerellidae</taxon>
        <taxon>Junco</taxon>
    </lineage>
</organism>
<feature type="compositionally biased region" description="Polar residues" evidence="9">
    <location>
        <begin position="1248"/>
        <end position="1258"/>
    </location>
</feature>
<feature type="transmembrane region" description="Helical" evidence="10">
    <location>
        <begin position="737"/>
        <end position="759"/>
    </location>
</feature>
<dbReference type="FunFam" id="2.60.40.10:FF:000065">
    <property type="entry name" value="roundabout homolog 1 isoform X3"/>
    <property type="match status" value="1"/>
</dbReference>
<dbReference type="InterPro" id="IPR036179">
    <property type="entry name" value="Ig-like_dom_sf"/>
</dbReference>
<dbReference type="Proteomes" id="UP000694408">
    <property type="component" value="Unplaced"/>
</dbReference>
<evidence type="ECO:0000313" key="14">
    <source>
        <dbReference type="Proteomes" id="UP000694408"/>
    </source>
</evidence>
<feature type="domain" description="Fibronectin type-III" evidence="12">
    <location>
        <begin position="401"/>
        <end position="495"/>
    </location>
</feature>
<evidence type="ECO:0000256" key="7">
    <source>
        <dbReference type="ARBA" id="ARBA00023157"/>
    </source>
</evidence>
<feature type="domain" description="Ig-like" evidence="11">
    <location>
        <begin position="9"/>
        <end position="96"/>
    </location>
</feature>
<keyword evidence="4" id="KW-0677">Repeat</keyword>
<dbReference type="Gene3D" id="2.60.40.10">
    <property type="entry name" value="Immunoglobulins"/>
    <property type="match status" value="7"/>
</dbReference>
<name>A0A8C5IT40_JUNHY</name>
<feature type="compositionally biased region" description="Pro residues" evidence="9">
    <location>
        <begin position="1192"/>
        <end position="1201"/>
    </location>
</feature>
<feature type="compositionally biased region" description="Basic and acidic residues" evidence="9">
    <location>
        <begin position="1216"/>
        <end position="1244"/>
    </location>
</feature>
<evidence type="ECO:0000256" key="8">
    <source>
        <dbReference type="ARBA" id="ARBA00023319"/>
    </source>
</evidence>
<dbReference type="GO" id="GO:0016020">
    <property type="term" value="C:membrane"/>
    <property type="evidence" value="ECO:0007669"/>
    <property type="project" value="UniProtKB-SubCell"/>
</dbReference>
<protein>
    <submittedName>
        <fullName evidence="13">Roundabout guidance receptor 2</fullName>
    </submittedName>
</protein>
<feature type="region of interest" description="Disordered" evidence="9">
    <location>
        <begin position="1063"/>
        <end position="1324"/>
    </location>
</feature>
<dbReference type="InterPro" id="IPR003961">
    <property type="entry name" value="FN3_dom"/>
</dbReference>
<feature type="domain" description="Ig-like" evidence="11">
    <location>
        <begin position="101"/>
        <end position="185"/>
    </location>
</feature>
<evidence type="ECO:0000256" key="2">
    <source>
        <dbReference type="ARBA" id="ARBA00022692"/>
    </source>
</evidence>
<evidence type="ECO:0000256" key="4">
    <source>
        <dbReference type="ARBA" id="ARBA00022737"/>
    </source>
</evidence>
<dbReference type="CDD" id="cd00063">
    <property type="entry name" value="FN3"/>
    <property type="match status" value="3"/>
</dbReference>
<evidence type="ECO:0000256" key="1">
    <source>
        <dbReference type="ARBA" id="ARBA00004167"/>
    </source>
</evidence>
<dbReference type="InterPro" id="IPR013098">
    <property type="entry name" value="Ig_I-set"/>
</dbReference>
<reference evidence="13" key="1">
    <citation type="submission" date="2025-08" db="UniProtKB">
        <authorList>
            <consortium name="Ensembl"/>
        </authorList>
    </citation>
    <scope>IDENTIFICATION</scope>
</reference>
<dbReference type="Ensembl" id="ENSJHYT00000010459.1">
    <property type="protein sequence ID" value="ENSJHYP00000008615.1"/>
    <property type="gene ID" value="ENSJHYG00000005534.1"/>
</dbReference>
<feature type="domain" description="Ig-like" evidence="11">
    <location>
        <begin position="293"/>
        <end position="380"/>
    </location>
</feature>
<dbReference type="SUPFAM" id="SSF48726">
    <property type="entry name" value="Immunoglobulin"/>
    <property type="match status" value="4"/>
</dbReference>
<dbReference type="CDD" id="cd05726">
    <property type="entry name" value="IgI_4_Robo"/>
    <property type="match status" value="1"/>
</dbReference>
<dbReference type="CDD" id="cd20952">
    <property type="entry name" value="IgI_5_Robo"/>
    <property type="match status" value="1"/>
</dbReference>
<evidence type="ECO:0000256" key="3">
    <source>
        <dbReference type="ARBA" id="ARBA00022729"/>
    </source>
</evidence>
<dbReference type="SMART" id="SM00408">
    <property type="entry name" value="IGc2"/>
    <property type="match status" value="4"/>
</dbReference>
<dbReference type="PROSITE" id="PS50835">
    <property type="entry name" value="IG_LIKE"/>
    <property type="match status" value="4"/>
</dbReference>
<dbReference type="Pfam" id="PF07679">
    <property type="entry name" value="I-set"/>
    <property type="match status" value="2"/>
</dbReference>
<evidence type="ECO:0000259" key="11">
    <source>
        <dbReference type="PROSITE" id="PS50835"/>
    </source>
</evidence>
<dbReference type="InterPro" id="IPR051170">
    <property type="entry name" value="Neural/epithelial_adhesion"/>
</dbReference>
<dbReference type="SMART" id="SM00409">
    <property type="entry name" value="IG"/>
    <property type="match status" value="4"/>
</dbReference>
<evidence type="ECO:0000259" key="12">
    <source>
        <dbReference type="PROSITE" id="PS50853"/>
    </source>
</evidence>
<feature type="domain" description="Ig-like" evidence="11">
    <location>
        <begin position="190"/>
        <end position="285"/>
    </location>
</feature>
<feature type="domain" description="Fibronectin type-III" evidence="12">
    <location>
        <begin position="514"/>
        <end position="612"/>
    </location>
</feature>
<reference evidence="13" key="2">
    <citation type="submission" date="2025-09" db="UniProtKB">
        <authorList>
            <consortium name="Ensembl"/>
        </authorList>
    </citation>
    <scope>IDENTIFICATION</scope>
</reference>
<feature type="compositionally biased region" description="Polar residues" evidence="9">
    <location>
        <begin position="1018"/>
        <end position="1032"/>
    </location>
</feature>
<feature type="compositionally biased region" description="Polar residues" evidence="9">
    <location>
        <begin position="1121"/>
        <end position="1165"/>
    </location>
</feature>
<keyword evidence="8" id="KW-0393">Immunoglobulin domain</keyword>
<feature type="compositionally biased region" description="Basic and acidic residues" evidence="9">
    <location>
        <begin position="601"/>
        <end position="610"/>
    </location>
</feature>
<keyword evidence="6 10" id="KW-0472">Membrane</keyword>
<feature type="compositionally biased region" description="Acidic residues" evidence="9">
    <location>
        <begin position="1089"/>
        <end position="1108"/>
    </location>
</feature>
<evidence type="ECO:0000313" key="13">
    <source>
        <dbReference type="Ensembl" id="ENSJHYP00000008615.1"/>
    </source>
</evidence>
<keyword evidence="2 10" id="KW-0812">Transmembrane</keyword>